<evidence type="ECO:0000256" key="2">
    <source>
        <dbReference type="SAM" id="Phobius"/>
    </source>
</evidence>
<organism evidence="3 4">
    <name type="scientific">Candidatus Adlerbacteria bacterium GW2011_GWC1_50_9</name>
    <dbReference type="NCBI Taxonomy" id="1618608"/>
    <lineage>
        <taxon>Bacteria</taxon>
        <taxon>Candidatus Adleribacteriota</taxon>
    </lineage>
</organism>
<name>A0A0G1ZI81_9BACT</name>
<accession>A0A0G1ZI81</accession>
<feature type="region of interest" description="Disordered" evidence="1">
    <location>
        <begin position="160"/>
        <end position="179"/>
    </location>
</feature>
<feature type="compositionally biased region" description="Low complexity" evidence="1">
    <location>
        <begin position="207"/>
        <end position="222"/>
    </location>
</feature>
<feature type="compositionally biased region" description="Basic and acidic residues" evidence="1">
    <location>
        <begin position="160"/>
        <end position="170"/>
    </location>
</feature>
<keyword evidence="2" id="KW-1133">Transmembrane helix</keyword>
<reference evidence="3 4" key="1">
    <citation type="journal article" date="2015" name="Nature">
        <title>rRNA introns, odd ribosomes, and small enigmatic genomes across a large radiation of phyla.</title>
        <authorList>
            <person name="Brown C.T."/>
            <person name="Hug L.A."/>
            <person name="Thomas B.C."/>
            <person name="Sharon I."/>
            <person name="Castelle C.J."/>
            <person name="Singh A."/>
            <person name="Wilkins M.J."/>
            <person name="Williams K.H."/>
            <person name="Banfield J.F."/>
        </authorList>
    </citation>
    <scope>NUCLEOTIDE SEQUENCE [LARGE SCALE GENOMIC DNA]</scope>
</reference>
<evidence type="ECO:0000313" key="3">
    <source>
        <dbReference type="EMBL" id="KKW19039.1"/>
    </source>
</evidence>
<dbReference type="EMBL" id="LCQQ01000067">
    <property type="protein sequence ID" value="KKW19039.1"/>
    <property type="molecule type" value="Genomic_DNA"/>
</dbReference>
<feature type="transmembrane region" description="Helical" evidence="2">
    <location>
        <begin position="302"/>
        <end position="324"/>
    </location>
</feature>
<evidence type="ECO:0000256" key="1">
    <source>
        <dbReference type="SAM" id="MobiDB-lite"/>
    </source>
</evidence>
<feature type="region of interest" description="Disordered" evidence="1">
    <location>
        <begin position="191"/>
        <end position="242"/>
    </location>
</feature>
<feature type="compositionally biased region" description="Basic and acidic residues" evidence="1">
    <location>
        <begin position="233"/>
        <end position="242"/>
    </location>
</feature>
<keyword evidence="2" id="KW-0812">Transmembrane</keyword>
<gene>
    <name evidence="3" type="ORF">UY61_C0067G0008</name>
</gene>
<keyword evidence="2" id="KW-0472">Membrane</keyword>
<dbReference type="Proteomes" id="UP000034201">
    <property type="component" value="Unassembled WGS sequence"/>
</dbReference>
<comment type="caution">
    <text evidence="3">The sequence shown here is derived from an EMBL/GenBank/DDBJ whole genome shotgun (WGS) entry which is preliminary data.</text>
</comment>
<proteinExistence type="predicted"/>
<sequence>MANDQTTGMNTETGVAEIKPKVTTTPASVISNPVNGARIIEETVIQPAVIPESKTISAAPSSAEHEAPVVPDKNAVDKPQATSAPIPVALTPTHSAPTTPTPPNTKLIEPVPEAGGKSTPLDVHTPPLPVRNIDPPKGQLKISKGSSSSDEKTDIENILKEIKLPERHTPSGESNMPIKGIAYDTSLSEKQNMGAREQPMSNTSPNAERPTPASSAESSTAPDKQGTSVEDESASKIKKESPEVIPSTVMPIRTLKNDFQDIVRNKKISVVRAAALEQDKRRDDHPRAFGVTTERKRRTFNIVFASVLLAGLGTAAFFGAALIIRERNSTVEVPSNTSLLFSESSFPLALKDLSSFDIKSLFSQIRSGSGAALGSITNVVPVVPIIATNSNSVANAAEERPATLEEFLNALGTHVSPDLFRALDTEFFFGIHTVDENAPFFVIPVVSYERAFAGMLEWETTMNADLAPAFTPVPNTVMGGDGLLAKRQFEDVVMRNYDVRAFKDDNGEIQLYYSFPTRNILIIAESPYSFTEMLSRLRAERKL</sequence>
<dbReference type="AlphaFoldDB" id="A0A0G1ZI81"/>
<feature type="region of interest" description="Disordered" evidence="1">
    <location>
        <begin position="56"/>
        <end position="154"/>
    </location>
</feature>
<protein>
    <submittedName>
        <fullName evidence="3">Uncharacterized protein</fullName>
    </submittedName>
</protein>
<evidence type="ECO:0000313" key="4">
    <source>
        <dbReference type="Proteomes" id="UP000034201"/>
    </source>
</evidence>